<dbReference type="AlphaFoldDB" id="W4LLP5"/>
<dbReference type="InterPro" id="IPR050228">
    <property type="entry name" value="Carboxylesterase_BioH"/>
</dbReference>
<dbReference type="InterPro" id="IPR000073">
    <property type="entry name" value="AB_hydrolase_1"/>
</dbReference>
<comment type="caution">
    <text evidence="2">The sequence shown here is derived from an EMBL/GenBank/DDBJ whole genome shotgun (WGS) entry which is preliminary data.</text>
</comment>
<dbReference type="EMBL" id="AZHW01000508">
    <property type="protein sequence ID" value="ETW98897.1"/>
    <property type="molecule type" value="Genomic_DNA"/>
</dbReference>
<evidence type="ECO:0000313" key="3">
    <source>
        <dbReference type="Proteomes" id="UP000019141"/>
    </source>
</evidence>
<accession>W4LLP5</accession>
<evidence type="ECO:0000259" key="1">
    <source>
        <dbReference type="Pfam" id="PF00561"/>
    </source>
</evidence>
<dbReference type="Pfam" id="PF00561">
    <property type="entry name" value="Abhydrolase_1"/>
    <property type="match status" value="1"/>
</dbReference>
<dbReference type="SUPFAM" id="SSF53474">
    <property type="entry name" value="alpha/beta-Hydrolases"/>
    <property type="match status" value="1"/>
</dbReference>
<reference evidence="2 3" key="1">
    <citation type="journal article" date="2014" name="Nature">
        <title>An environmental bacterial taxon with a large and distinct metabolic repertoire.</title>
        <authorList>
            <person name="Wilson M.C."/>
            <person name="Mori T."/>
            <person name="Ruckert C."/>
            <person name="Uria A.R."/>
            <person name="Helf M.J."/>
            <person name="Takada K."/>
            <person name="Gernert C."/>
            <person name="Steffens U.A."/>
            <person name="Heycke N."/>
            <person name="Schmitt S."/>
            <person name="Rinke C."/>
            <person name="Helfrich E.J."/>
            <person name="Brachmann A.O."/>
            <person name="Gurgui C."/>
            <person name="Wakimoto T."/>
            <person name="Kracht M."/>
            <person name="Crusemann M."/>
            <person name="Hentschel U."/>
            <person name="Abe I."/>
            <person name="Matsunaga S."/>
            <person name="Kalinowski J."/>
            <person name="Takeyama H."/>
            <person name="Piel J."/>
        </authorList>
    </citation>
    <scope>NUCLEOTIDE SEQUENCE [LARGE SCALE GENOMIC DNA]</scope>
    <source>
        <strain evidence="3">TSY1</strain>
    </source>
</reference>
<keyword evidence="3" id="KW-1185">Reference proteome</keyword>
<gene>
    <name evidence="2" type="ORF">ETSY1_17025</name>
</gene>
<sequence>MSKPELHEPHYDIHDGTGPYLLMVHGFLSSRAQWQPNLAALSQVARPVVVELWGHGRSPSPGDPKPYHPDAYVAFFDTLRQRLGAEQWIVCGQSLGAALTMRYVLTHPSRVIAHVFTNSNAGLADAEWLDARRQSAHDQADAIDREGRAAVERIPVHPQHAKRLPTDVQSALVEDAALHTPQGIARTLRYTTLESPVRERVGENQVPTLLVCGERERRFTSKREFVESAMPHLQVVGTPGGHAVNLETADEFNAAVVAFIRQQV</sequence>
<name>W4LLP5_ENTF1</name>
<dbReference type="Proteomes" id="UP000019141">
    <property type="component" value="Unassembled WGS sequence"/>
</dbReference>
<dbReference type="Gene3D" id="3.40.50.1820">
    <property type="entry name" value="alpha/beta hydrolase"/>
    <property type="match status" value="1"/>
</dbReference>
<organism evidence="2 3">
    <name type="scientific">Entotheonella factor</name>
    <dbReference type="NCBI Taxonomy" id="1429438"/>
    <lineage>
        <taxon>Bacteria</taxon>
        <taxon>Pseudomonadati</taxon>
        <taxon>Nitrospinota/Tectimicrobiota group</taxon>
        <taxon>Candidatus Tectimicrobiota</taxon>
        <taxon>Candidatus Entotheonellia</taxon>
        <taxon>Candidatus Entotheonellales</taxon>
        <taxon>Candidatus Entotheonellaceae</taxon>
        <taxon>Candidatus Entotheonella</taxon>
    </lineage>
</organism>
<dbReference type="HOGENOM" id="CLU_1126497_0_0_7"/>
<feature type="domain" description="AB hydrolase-1" evidence="1">
    <location>
        <begin position="20"/>
        <end position="245"/>
    </location>
</feature>
<proteinExistence type="predicted"/>
<dbReference type="InterPro" id="IPR029058">
    <property type="entry name" value="AB_hydrolase_fold"/>
</dbReference>
<evidence type="ECO:0000313" key="2">
    <source>
        <dbReference type="EMBL" id="ETW98897.1"/>
    </source>
</evidence>
<dbReference type="PANTHER" id="PTHR43194:SF2">
    <property type="entry name" value="PEROXISOMAL MEMBRANE PROTEIN LPX1"/>
    <property type="match status" value="1"/>
</dbReference>
<protein>
    <recommendedName>
        <fullName evidence="1">AB hydrolase-1 domain-containing protein</fullName>
    </recommendedName>
</protein>
<dbReference type="PANTHER" id="PTHR43194">
    <property type="entry name" value="HYDROLASE ALPHA/BETA FOLD FAMILY"/>
    <property type="match status" value="1"/>
</dbReference>